<organism evidence="1 2">
    <name type="scientific">Mediterraneibacter gnavus (strain ATCC 29149 / DSM 114966 / JCM 6515 / VPI C7-9)</name>
    <name type="common">Ruminococcus gnavus</name>
    <dbReference type="NCBI Taxonomy" id="411470"/>
    <lineage>
        <taxon>Bacteria</taxon>
        <taxon>Bacillati</taxon>
        <taxon>Bacillota</taxon>
        <taxon>Clostridia</taxon>
        <taxon>Lachnospirales</taxon>
        <taxon>Lachnospiraceae</taxon>
        <taxon>Mediterraneibacter</taxon>
    </lineage>
</organism>
<evidence type="ECO:0000313" key="1">
    <source>
        <dbReference type="EMBL" id="EDN79416.1"/>
    </source>
</evidence>
<dbReference type="AlphaFoldDB" id="A7AY19"/>
<comment type="caution">
    <text evidence="1">The sequence shown here is derived from an EMBL/GenBank/DDBJ whole genome shotgun (WGS) entry which is preliminary data.</text>
</comment>
<evidence type="ECO:0000313" key="2">
    <source>
        <dbReference type="Proteomes" id="UP000004410"/>
    </source>
</evidence>
<gene>
    <name evidence="1" type="ORF">RUMGNA_00184</name>
</gene>
<dbReference type="PaxDb" id="411470-RUMGNA_00184"/>
<protein>
    <submittedName>
        <fullName evidence="1">Uncharacterized protein</fullName>
    </submittedName>
</protein>
<accession>A7AY19</accession>
<name>A7AY19_MEDG7</name>
<sequence length="70" mass="7921">MGCFAQRIFDFFGIMFDCLFRQVLMKEGITDSDDLPAYFLAQSTGSCSVLIGKSKDGTEHDNDRKNGQRF</sequence>
<proteinExistence type="predicted"/>
<reference evidence="1 2" key="2">
    <citation type="submission" date="2007-06" db="EMBL/GenBank/DDBJ databases">
        <title>Draft genome sequence of Ruminococcus gnavus (ATCC 29149).</title>
        <authorList>
            <person name="Sudarsanam P."/>
            <person name="Ley R."/>
            <person name="Guruge J."/>
            <person name="Turnbaugh P.J."/>
            <person name="Mahowald M."/>
            <person name="Liep D."/>
            <person name="Gordon J."/>
        </authorList>
    </citation>
    <scope>NUCLEOTIDE SEQUENCE [LARGE SCALE GENOMIC DNA]</scope>
    <source>
        <strain evidence="1 2">ATCC 29149</strain>
    </source>
</reference>
<dbReference type="EMBL" id="AAYG02000002">
    <property type="protein sequence ID" value="EDN79416.1"/>
    <property type="molecule type" value="Genomic_DNA"/>
</dbReference>
<reference evidence="1 2" key="1">
    <citation type="submission" date="2007-04" db="EMBL/GenBank/DDBJ databases">
        <authorList>
            <person name="Fulton L."/>
            <person name="Clifton S."/>
            <person name="Fulton B."/>
            <person name="Xu J."/>
            <person name="Minx P."/>
            <person name="Pepin K.H."/>
            <person name="Johnson M."/>
            <person name="Thiruvilangam P."/>
            <person name="Bhonagiri V."/>
            <person name="Nash W.E."/>
            <person name="Mardis E.R."/>
            <person name="Wilson R.K."/>
        </authorList>
    </citation>
    <scope>NUCLEOTIDE SEQUENCE [LARGE SCALE GENOMIC DNA]</scope>
    <source>
        <strain evidence="1 2">ATCC 29149</strain>
    </source>
</reference>
<dbReference type="Proteomes" id="UP000004410">
    <property type="component" value="Unassembled WGS sequence"/>
</dbReference>